<reference evidence="1" key="1">
    <citation type="submission" date="2016-11" db="UniProtKB">
        <authorList>
            <consortium name="WormBaseParasite"/>
        </authorList>
    </citation>
    <scope>IDENTIFICATION</scope>
    <source>
        <strain evidence="1">pt0022</strain>
    </source>
</reference>
<dbReference type="WBParaSite" id="maker-PairedContig_1245-snap-gene-3.30-mRNA-1">
    <property type="protein sequence ID" value="maker-PairedContig_1245-snap-gene-3.30-mRNA-1"/>
    <property type="gene ID" value="maker-PairedContig_1245-snap-gene-3.30"/>
</dbReference>
<dbReference type="AlphaFoldDB" id="A0A1I8EBY3"/>
<organism evidence="1">
    <name type="scientific">Wuchereria bancrofti</name>
    <dbReference type="NCBI Taxonomy" id="6293"/>
    <lineage>
        <taxon>Eukaryota</taxon>
        <taxon>Metazoa</taxon>
        <taxon>Ecdysozoa</taxon>
        <taxon>Nematoda</taxon>
        <taxon>Chromadorea</taxon>
        <taxon>Rhabditida</taxon>
        <taxon>Spirurina</taxon>
        <taxon>Spiruromorpha</taxon>
        <taxon>Filarioidea</taxon>
        <taxon>Onchocercidae</taxon>
        <taxon>Wuchereria</taxon>
    </lineage>
</organism>
<protein>
    <submittedName>
        <fullName evidence="1">Uncharacterized protein</fullName>
    </submittedName>
</protein>
<proteinExistence type="predicted"/>
<sequence length="77" mass="8496">MASYVRERGLDGILSIDVFDKKLIKIGLDINLLKSFHTSTSQNIALTVLPSTTHRTISVGNNSSTVSDGLEDFMKFH</sequence>
<accession>A0A1I8EBY3</accession>
<name>A0A1I8EBY3_WUCBA</name>
<evidence type="ECO:0000313" key="1">
    <source>
        <dbReference type="WBParaSite" id="maker-PairedContig_1245-snap-gene-3.30-mRNA-1"/>
    </source>
</evidence>